<dbReference type="PANTHER" id="PTHR44472:SF1">
    <property type="entry name" value="DDB1 AND CUL4 ASSOCIATED FACTOR 4"/>
    <property type="match status" value="1"/>
</dbReference>
<protein>
    <submittedName>
        <fullName evidence="3">Uncharacterized protein</fullName>
    </submittedName>
</protein>
<dbReference type="OrthoDB" id="3980954at2759"/>
<keyword evidence="2" id="KW-0677">Repeat</keyword>
<dbReference type="AlphaFoldDB" id="A0A9P8PA26"/>
<reference evidence="3" key="2">
    <citation type="submission" date="2021-01" db="EMBL/GenBank/DDBJ databases">
        <authorList>
            <person name="Schikora-Tamarit M.A."/>
        </authorList>
    </citation>
    <scope>NUCLEOTIDE SEQUENCE</scope>
    <source>
        <strain evidence="3">CBS6341</strain>
    </source>
</reference>
<organism evidence="3 4">
    <name type="scientific">Wickerhamomyces mucosus</name>
    <dbReference type="NCBI Taxonomy" id="1378264"/>
    <lineage>
        <taxon>Eukaryota</taxon>
        <taxon>Fungi</taxon>
        <taxon>Dikarya</taxon>
        <taxon>Ascomycota</taxon>
        <taxon>Saccharomycotina</taxon>
        <taxon>Saccharomycetes</taxon>
        <taxon>Phaffomycetales</taxon>
        <taxon>Wickerhamomycetaceae</taxon>
        <taxon>Wickerhamomyces</taxon>
    </lineage>
</organism>
<gene>
    <name evidence="3" type="ORF">WICMUC_005144</name>
</gene>
<dbReference type="InterPro" id="IPR052254">
    <property type="entry name" value="CUL4-DDB1_E3_ligase_receptor"/>
</dbReference>
<accession>A0A9P8PA26</accession>
<evidence type="ECO:0000313" key="3">
    <source>
        <dbReference type="EMBL" id="KAH3667931.1"/>
    </source>
</evidence>
<dbReference type="InterPro" id="IPR036322">
    <property type="entry name" value="WD40_repeat_dom_sf"/>
</dbReference>
<keyword evidence="4" id="KW-1185">Reference proteome</keyword>
<dbReference type="PANTHER" id="PTHR44472">
    <property type="entry name" value="DDB1- AND CUL4-ASSOCIATED FACTOR 4-RELATED"/>
    <property type="match status" value="1"/>
</dbReference>
<dbReference type="GO" id="GO:0080008">
    <property type="term" value="C:Cul4-RING E3 ubiquitin ligase complex"/>
    <property type="evidence" value="ECO:0007669"/>
    <property type="project" value="TreeGrafter"/>
</dbReference>
<name>A0A9P8PA26_9ASCO</name>
<keyword evidence="1" id="KW-0853">WD repeat</keyword>
<evidence type="ECO:0000256" key="2">
    <source>
        <dbReference type="ARBA" id="ARBA00022737"/>
    </source>
</evidence>
<evidence type="ECO:0000313" key="4">
    <source>
        <dbReference type="Proteomes" id="UP000769528"/>
    </source>
</evidence>
<sequence>MEIPGYYFDSIKRKYFKIDSSNTNYNKDNLRNLKFKDQQLQKKLKLLYKIKDNNLEILSIKNKFNNRLNSNFNLINYQLQNYKLVNTQNFYNRNLQKIISKDNSIYLSNNSEIFELNSNLNLIYSSSINNDLILRNFDKLDKFFVKIWYGLNQELGKLDIINSNQLIKSFHSNRYENYNNFHIDNQNQIIIVGNKGLNFIDFTKDNLIKFKTDDILSITGDNQKDLYLGFRNGLLSQFDYRSFKLNKLSINFKSAIINLQDLNLNEILISSIDGELSKFDKRYFKKPLIKFNSLLKINDIFANNLTLNKDIIILQNNQMVEIFNINNSIPLKIIESDNVKFNSHVLINQDLNLKILNDKNQLLTYE</sequence>
<dbReference type="SUPFAM" id="SSF50978">
    <property type="entry name" value="WD40 repeat-like"/>
    <property type="match status" value="1"/>
</dbReference>
<dbReference type="Proteomes" id="UP000769528">
    <property type="component" value="Unassembled WGS sequence"/>
</dbReference>
<reference evidence="3" key="1">
    <citation type="journal article" date="2021" name="Open Biol.">
        <title>Shared evolutionary footprints suggest mitochondrial oxidative damage underlies multiple complex I losses in fungi.</title>
        <authorList>
            <person name="Schikora-Tamarit M.A."/>
            <person name="Marcet-Houben M."/>
            <person name="Nosek J."/>
            <person name="Gabaldon T."/>
        </authorList>
    </citation>
    <scope>NUCLEOTIDE SEQUENCE</scope>
    <source>
        <strain evidence="3">CBS6341</strain>
    </source>
</reference>
<comment type="caution">
    <text evidence="3">The sequence shown here is derived from an EMBL/GenBank/DDBJ whole genome shotgun (WGS) entry which is preliminary data.</text>
</comment>
<proteinExistence type="predicted"/>
<dbReference type="EMBL" id="JAEUBF010001371">
    <property type="protein sequence ID" value="KAH3667931.1"/>
    <property type="molecule type" value="Genomic_DNA"/>
</dbReference>
<evidence type="ECO:0000256" key="1">
    <source>
        <dbReference type="ARBA" id="ARBA00022574"/>
    </source>
</evidence>